<dbReference type="InterPro" id="IPR042178">
    <property type="entry name" value="Serpin_sf_1"/>
</dbReference>
<keyword evidence="2" id="KW-0646">Protease inhibitor</keyword>
<keyword evidence="3" id="KW-0722">Serine protease inhibitor</keyword>
<sequence length="403" mass="44910">MDYITTQLIQTMMYNPTVTASVVVSPVSIYNDLFLMLFGSAGDTQKELITALKLENADLQGLAESFGDILIATDVTRSTMVGSEEDILLKGHVAEGIFIQKDYTLVDTYADYLKALNIQTQPTDFVANNMQDAANAIRNWITATKPKSDVSSEAFSTNQNTRMVFTSLFYFTVKWYKNLFMNQGTVNVPFNSLNAGAVDVPMMTTVFALNYYDDIKHACSVLLLPFQGLLDYEALFILPNQGVDAVQFVKSFTMNIVDDFYENAHKANIECQIPKFSISYSITLNDQLRALGIEKLFGATDWSNMLKDVGIMDLGVQVLTTSEITLNEKGVNANDLNVEQSTDTSPLPQNTIKFIADRPFLLLPFICNFSLCAYVSRDVGTTFVPEFISTETLKLTRAGHECF</sequence>
<evidence type="ECO:0000256" key="4">
    <source>
        <dbReference type="RuleBase" id="RU000411"/>
    </source>
</evidence>
<proteinExistence type="inferred from homology"/>
<dbReference type="SUPFAM" id="SSF56574">
    <property type="entry name" value="Serpins"/>
    <property type="match status" value="1"/>
</dbReference>
<reference evidence="6 7" key="1">
    <citation type="submission" date="2024-03" db="EMBL/GenBank/DDBJ databases">
        <title>Adaptation during the transition from Ophiocordyceps entomopathogen to insect associate is accompanied by gene loss and intensified selection.</title>
        <authorList>
            <person name="Ward C.M."/>
            <person name="Onetto C.A."/>
            <person name="Borneman A.R."/>
        </authorList>
    </citation>
    <scope>NUCLEOTIDE SEQUENCE [LARGE SCALE GENOMIC DNA]</scope>
    <source>
        <strain evidence="6">AWRI1</strain>
        <tissue evidence="6">Single Adult Female</tissue>
    </source>
</reference>
<feature type="domain" description="Serpin" evidence="5">
    <location>
        <begin position="6"/>
        <end position="378"/>
    </location>
</feature>
<name>A0AAN9TNM9_9HEMI</name>
<evidence type="ECO:0000256" key="1">
    <source>
        <dbReference type="ARBA" id="ARBA00009500"/>
    </source>
</evidence>
<gene>
    <name evidence="6" type="ORF">V9T40_001121</name>
</gene>
<accession>A0AAN9TNM9</accession>
<dbReference type="PANTHER" id="PTHR11461">
    <property type="entry name" value="SERINE PROTEASE INHIBITOR, SERPIN"/>
    <property type="match status" value="1"/>
</dbReference>
<dbReference type="PANTHER" id="PTHR11461:SF211">
    <property type="entry name" value="GH10112P-RELATED"/>
    <property type="match status" value="1"/>
</dbReference>
<dbReference type="InterPro" id="IPR000215">
    <property type="entry name" value="Serpin_fam"/>
</dbReference>
<dbReference type="Proteomes" id="UP001367676">
    <property type="component" value="Unassembled WGS sequence"/>
</dbReference>
<protein>
    <recommendedName>
        <fullName evidence="5">Serpin domain-containing protein</fullName>
    </recommendedName>
</protein>
<evidence type="ECO:0000256" key="3">
    <source>
        <dbReference type="ARBA" id="ARBA00022900"/>
    </source>
</evidence>
<dbReference type="InterPro" id="IPR042185">
    <property type="entry name" value="Serpin_sf_2"/>
</dbReference>
<evidence type="ECO:0000313" key="6">
    <source>
        <dbReference type="EMBL" id="KAK7580492.1"/>
    </source>
</evidence>
<organism evidence="6 7">
    <name type="scientific">Parthenolecanium corni</name>
    <dbReference type="NCBI Taxonomy" id="536013"/>
    <lineage>
        <taxon>Eukaryota</taxon>
        <taxon>Metazoa</taxon>
        <taxon>Ecdysozoa</taxon>
        <taxon>Arthropoda</taxon>
        <taxon>Hexapoda</taxon>
        <taxon>Insecta</taxon>
        <taxon>Pterygota</taxon>
        <taxon>Neoptera</taxon>
        <taxon>Paraneoptera</taxon>
        <taxon>Hemiptera</taxon>
        <taxon>Sternorrhyncha</taxon>
        <taxon>Coccoidea</taxon>
        <taxon>Coccidae</taxon>
        <taxon>Parthenolecanium</taxon>
    </lineage>
</organism>
<dbReference type="AlphaFoldDB" id="A0AAN9TNM9"/>
<dbReference type="InterPro" id="IPR023796">
    <property type="entry name" value="Serpin_dom"/>
</dbReference>
<dbReference type="GO" id="GO:0005615">
    <property type="term" value="C:extracellular space"/>
    <property type="evidence" value="ECO:0007669"/>
    <property type="project" value="InterPro"/>
</dbReference>
<dbReference type="GO" id="GO:0004867">
    <property type="term" value="F:serine-type endopeptidase inhibitor activity"/>
    <property type="evidence" value="ECO:0007669"/>
    <property type="project" value="UniProtKB-KW"/>
</dbReference>
<comment type="caution">
    <text evidence="6">The sequence shown here is derived from an EMBL/GenBank/DDBJ whole genome shotgun (WGS) entry which is preliminary data.</text>
</comment>
<dbReference type="EMBL" id="JBBCAQ010000034">
    <property type="protein sequence ID" value="KAK7580492.1"/>
    <property type="molecule type" value="Genomic_DNA"/>
</dbReference>
<dbReference type="SMART" id="SM00093">
    <property type="entry name" value="SERPIN"/>
    <property type="match status" value="1"/>
</dbReference>
<evidence type="ECO:0000256" key="2">
    <source>
        <dbReference type="ARBA" id="ARBA00022690"/>
    </source>
</evidence>
<comment type="similarity">
    <text evidence="1 4">Belongs to the serpin family.</text>
</comment>
<evidence type="ECO:0000259" key="5">
    <source>
        <dbReference type="SMART" id="SM00093"/>
    </source>
</evidence>
<dbReference type="InterPro" id="IPR036186">
    <property type="entry name" value="Serpin_sf"/>
</dbReference>
<dbReference type="CDD" id="cd00172">
    <property type="entry name" value="serpin"/>
    <property type="match status" value="1"/>
</dbReference>
<keyword evidence="7" id="KW-1185">Reference proteome</keyword>
<dbReference type="Gene3D" id="3.30.497.10">
    <property type="entry name" value="Antithrombin, subunit I, domain 2"/>
    <property type="match status" value="1"/>
</dbReference>
<dbReference type="Pfam" id="PF00079">
    <property type="entry name" value="Serpin"/>
    <property type="match status" value="1"/>
</dbReference>
<dbReference type="Gene3D" id="2.30.39.10">
    <property type="entry name" value="Alpha-1-antitrypsin, domain 1"/>
    <property type="match status" value="1"/>
</dbReference>
<evidence type="ECO:0000313" key="7">
    <source>
        <dbReference type="Proteomes" id="UP001367676"/>
    </source>
</evidence>